<proteinExistence type="predicted"/>
<keyword evidence="2" id="KW-1185">Reference proteome</keyword>
<accession>A0AAE8MZG2</accession>
<gene>
    <name evidence="1" type="ORF">DNG_05317</name>
</gene>
<organism evidence="1 2">
    <name type="scientific">Cephalotrichum gorgonifer</name>
    <dbReference type="NCBI Taxonomy" id="2041049"/>
    <lineage>
        <taxon>Eukaryota</taxon>
        <taxon>Fungi</taxon>
        <taxon>Dikarya</taxon>
        <taxon>Ascomycota</taxon>
        <taxon>Pezizomycotina</taxon>
        <taxon>Sordariomycetes</taxon>
        <taxon>Hypocreomycetidae</taxon>
        <taxon>Microascales</taxon>
        <taxon>Microascaceae</taxon>
        <taxon>Cephalotrichum</taxon>
    </lineage>
</organism>
<comment type="caution">
    <text evidence="1">The sequence shown here is derived from an EMBL/GenBank/DDBJ whole genome shotgun (WGS) entry which is preliminary data.</text>
</comment>
<evidence type="ECO:0000313" key="2">
    <source>
        <dbReference type="Proteomes" id="UP001187682"/>
    </source>
</evidence>
<dbReference type="EMBL" id="ONZQ02000007">
    <property type="protein sequence ID" value="SPO02644.1"/>
    <property type="molecule type" value="Genomic_DNA"/>
</dbReference>
<dbReference type="AlphaFoldDB" id="A0AAE8MZG2"/>
<name>A0AAE8MZG2_9PEZI</name>
<protein>
    <submittedName>
        <fullName evidence="1">Uncharacterized protein</fullName>
    </submittedName>
</protein>
<sequence length="126" mass="14271">MNHQLRFWLESAKFALKPLRQTNNEIVVQWHWLRKSTLTPRANIAQAQDILVDAGVAGQNWGENLAYRPSGVPIKTGQTFVIRAEDPDTLPSFELLELQWNLLRVAAICGAGEATDEDYESDYESD</sequence>
<evidence type="ECO:0000313" key="1">
    <source>
        <dbReference type="EMBL" id="SPO02644.1"/>
    </source>
</evidence>
<reference evidence="1" key="1">
    <citation type="submission" date="2018-03" db="EMBL/GenBank/DDBJ databases">
        <authorList>
            <person name="Guldener U."/>
        </authorList>
    </citation>
    <scope>NUCLEOTIDE SEQUENCE</scope>
</reference>
<dbReference type="Proteomes" id="UP001187682">
    <property type="component" value="Unassembled WGS sequence"/>
</dbReference>